<feature type="domain" description="CCHC-type" evidence="3">
    <location>
        <begin position="123"/>
        <end position="139"/>
    </location>
</feature>
<dbReference type="PROSITE" id="PS50158">
    <property type="entry name" value="ZF_CCHC"/>
    <property type="match status" value="1"/>
</dbReference>
<dbReference type="SMART" id="SM00343">
    <property type="entry name" value="ZnF_C2HC"/>
    <property type="match status" value="1"/>
</dbReference>
<evidence type="ECO:0000313" key="5">
    <source>
        <dbReference type="Proteomes" id="UP000237000"/>
    </source>
</evidence>
<organism evidence="4 5">
    <name type="scientific">Trema orientale</name>
    <name type="common">Charcoal tree</name>
    <name type="synonym">Celtis orientalis</name>
    <dbReference type="NCBI Taxonomy" id="63057"/>
    <lineage>
        <taxon>Eukaryota</taxon>
        <taxon>Viridiplantae</taxon>
        <taxon>Streptophyta</taxon>
        <taxon>Embryophyta</taxon>
        <taxon>Tracheophyta</taxon>
        <taxon>Spermatophyta</taxon>
        <taxon>Magnoliopsida</taxon>
        <taxon>eudicotyledons</taxon>
        <taxon>Gunneridae</taxon>
        <taxon>Pentapetalae</taxon>
        <taxon>rosids</taxon>
        <taxon>fabids</taxon>
        <taxon>Rosales</taxon>
        <taxon>Cannabaceae</taxon>
        <taxon>Trema</taxon>
    </lineage>
</organism>
<reference evidence="5" key="1">
    <citation type="submission" date="2016-06" db="EMBL/GenBank/DDBJ databases">
        <title>Parallel loss of symbiosis genes in relatives of nitrogen-fixing non-legume Parasponia.</title>
        <authorList>
            <person name="Van Velzen R."/>
            <person name="Holmer R."/>
            <person name="Bu F."/>
            <person name="Rutten L."/>
            <person name="Van Zeijl A."/>
            <person name="Liu W."/>
            <person name="Santuari L."/>
            <person name="Cao Q."/>
            <person name="Sharma T."/>
            <person name="Shen D."/>
            <person name="Roswanjaya Y."/>
            <person name="Wardhani T."/>
            <person name="Kalhor M.S."/>
            <person name="Jansen J."/>
            <person name="Van den Hoogen J."/>
            <person name="Gungor B."/>
            <person name="Hartog M."/>
            <person name="Hontelez J."/>
            <person name="Verver J."/>
            <person name="Yang W.-C."/>
            <person name="Schijlen E."/>
            <person name="Repin R."/>
            <person name="Schilthuizen M."/>
            <person name="Schranz E."/>
            <person name="Heidstra R."/>
            <person name="Miyata K."/>
            <person name="Fedorova E."/>
            <person name="Kohlen W."/>
            <person name="Bisseling T."/>
            <person name="Smit S."/>
            <person name="Geurts R."/>
        </authorList>
    </citation>
    <scope>NUCLEOTIDE SEQUENCE [LARGE SCALE GENOMIC DNA]</scope>
    <source>
        <strain evidence="5">cv. RG33-2</strain>
    </source>
</reference>
<sequence length="463" mass="52128">MDQQVARYIGGLKLTIQDKLALQNVWTLTDAVNLALKIEAQLNRPFTRSTNNFRRPVLDIPATQRGSATPGSSEGSSKFTHPVQVQGQGRNTSVVPNRTTTQVQNQQSNRTNSDPYARPNLGKCFRCNQPGHLSNNCPNRRSIKLVDEDGGEDEQVLEEDIYEGAEFAEGDEGEEVACIIQRLLFTPKKLDDSQRHKIFQTRSTIRNKVCNVIIDSGSSENVVSKALVKTLNLKNEKHPSPYKIAWIKKGPEVQVLEVCKIPLSIGKYYKYEIVCDVMDMDACHILLGRPWHYDIDATYKGRDNTFVFWWFGKKIVLMPQSQLSENNSVTKEDKPLFTNITGSNFLAQIKEPNFLVALVVKGQSDTTTEIPPKAQEVLADFTDLSPDELPDMLPPMRNIQHHIDLVPGASLPNLPHYRMSPTEYEELQREVNELLEKGLVRESMSPCAVPALLQRRMKVGGCV</sequence>
<evidence type="ECO:0000256" key="2">
    <source>
        <dbReference type="SAM" id="MobiDB-lite"/>
    </source>
</evidence>
<dbReference type="InParanoid" id="A0A2P5EC93"/>
<dbReference type="SUPFAM" id="SSF56672">
    <property type="entry name" value="DNA/RNA polymerases"/>
    <property type="match status" value="1"/>
</dbReference>
<protein>
    <submittedName>
        <fullName evidence="4">Zinc finger, CCHC-type</fullName>
    </submittedName>
</protein>
<evidence type="ECO:0000313" key="4">
    <source>
        <dbReference type="EMBL" id="PON83156.1"/>
    </source>
</evidence>
<dbReference type="CDD" id="cd00303">
    <property type="entry name" value="retropepsin_like"/>
    <property type="match status" value="1"/>
</dbReference>
<dbReference type="Gene3D" id="3.10.10.10">
    <property type="entry name" value="HIV Type 1 Reverse Transcriptase, subunit A, domain 1"/>
    <property type="match status" value="1"/>
</dbReference>
<dbReference type="InterPro" id="IPR043502">
    <property type="entry name" value="DNA/RNA_pol_sf"/>
</dbReference>
<dbReference type="InterPro" id="IPR036875">
    <property type="entry name" value="Znf_CCHC_sf"/>
</dbReference>
<gene>
    <name evidence="4" type="ORF">TorRG33x02_211300</name>
</gene>
<keyword evidence="5" id="KW-1185">Reference proteome</keyword>
<dbReference type="Proteomes" id="UP000237000">
    <property type="component" value="Unassembled WGS sequence"/>
</dbReference>
<dbReference type="GO" id="GO:0008270">
    <property type="term" value="F:zinc ion binding"/>
    <property type="evidence" value="ECO:0007669"/>
    <property type="project" value="UniProtKB-KW"/>
</dbReference>
<dbReference type="GO" id="GO:0003676">
    <property type="term" value="F:nucleic acid binding"/>
    <property type="evidence" value="ECO:0007669"/>
    <property type="project" value="InterPro"/>
</dbReference>
<accession>A0A2P5EC93</accession>
<feature type="compositionally biased region" description="Polar residues" evidence="2">
    <location>
        <begin position="64"/>
        <end position="114"/>
    </location>
</feature>
<dbReference type="InterPro" id="IPR001878">
    <property type="entry name" value="Znf_CCHC"/>
</dbReference>
<evidence type="ECO:0000259" key="3">
    <source>
        <dbReference type="PROSITE" id="PS50158"/>
    </source>
</evidence>
<dbReference type="Pfam" id="PF00098">
    <property type="entry name" value="zf-CCHC"/>
    <property type="match status" value="1"/>
</dbReference>
<proteinExistence type="predicted"/>
<dbReference type="PANTHER" id="PTHR35046:SF9">
    <property type="entry name" value="RNA-DIRECTED DNA POLYMERASE"/>
    <property type="match status" value="1"/>
</dbReference>
<dbReference type="SUPFAM" id="SSF57756">
    <property type="entry name" value="Retrovirus zinc finger-like domains"/>
    <property type="match status" value="1"/>
</dbReference>
<dbReference type="OrthoDB" id="1194290at2759"/>
<dbReference type="PANTHER" id="PTHR35046">
    <property type="entry name" value="ZINC KNUCKLE (CCHC-TYPE) FAMILY PROTEIN"/>
    <property type="match status" value="1"/>
</dbReference>
<dbReference type="Gene3D" id="4.10.60.10">
    <property type="entry name" value="Zinc finger, CCHC-type"/>
    <property type="match status" value="1"/>
</dbReference>
<evidence type="ECO:0000256" key="1">
    <source>
        <dbReference type="PROSITE-ProRule" id="PRU00047"/>
    </source>
</evidence>
<dbReference type="EMBL" id="JXTC01000183">
    <property type="protein sequence ID" value="PON83156.1"/>
    <property type="molecule type" value="Genomic_DNA"/>
</dbReference>
<dbReference type="Gene3D" id="2.40.70.10">
    <property type="entry name" value="Acid Proteases"/>
    <property type="match status" value="1"/>
</dbReference>
<dbReference type="AlphaFoldDB" id="A0A2P5EC93"/>
<dbReference type="InterPro" id="IPR021109">
    <property type="entry name" value="Peptidase_aspartic_dom_sf"/>
</dbReference>
<comment type="caution">
    <text evidence="4">The sequence shown here is derived from an EMBL/GenBank/DDBJ whole genome shotgun (WGS) entry which is preliminary data.</text>
</comment>
<name>A0A2P5EC93_TREOI</name>
<keyword evidence="1" id="KW-0863">Zinc-finger</keyword>
<keyword evidence="1" id="KW-0479">Metal-binding</keyword>
<feature type="region of interest" description="Disordered" evidence="2">
    <location>
        <begin position="49"/>
        <end position="117"/>
    </location>
</feature>
<keyword evidence="1" id="KW-0862">Zinc</keyword>